<dbReference type="EMBL" id="JAHLJV010000011">
    <property type="protein sequence ID" value="KAK1596689.1"/>
    <property type="molecule type" value="Genomic_DNA"/>
</dbReference>
<name>A0AAD8V890_9PEZI</name>
<organism evidence="2 3">
    <name type="scientific">Colletotrichum navitas</name>
    <dbReference type="NCBI Taxonomy" id="681940"/>
    <lineage>
        <taxon>Eukaryota</taxon>
        <taxon>Fungi</taxon>
        <taxon>Dikarya</taxon>
        <taxon>Ascomycota</taxon>
        <taxon>Pezizomycotina</taxon>
        <taxon>Sordariomycetes</taxon>
        <taxon>Hypocreomycetidae</taxon>
        <taxon>Glomerellales</taxon>
        <taxon>Glomerellaceae</taxon>
        <taxon>Colletotrichum</taxon>
        <taxon>Colletotrichum graminicola species complex</taxon>
    </lineage>
</organism>
<dbReference type="Proteomes" id="UP001230504">
    <property type="component" value="Unassembled WGS sequence"/>
</dbReference>
<keyword evidence="3" id="KW-1185">Reference proteome</keyword>
<comment type="caution">
    <text evidence="2">The sequence shown here is derived from an EMBL/GenBank/DDBJ whole genome shotgun (WGS) entry which is preliminary data.</text>
</comment>
<dbReference type="GeneID" id="85438604"/>
<dbReference type="AlphaFoldDB" id="A0AAD8V890"/>
<reference evidence="2" key="1">
    <citation type="submission" date="2021-06" db="EMBL/GenBank/DDBJ databases">
        <title>Comparative genomics, transcriptomics and evolutionary studies reveal genomic signatures of adaptation to plant cell wall in hemibiotrophic fungi.</title>
        <authorList>
            <consortium name="DOE Joint Genome Institute"/>
            <person name="Baroncelli R."/>
            <person name="Diaz J.F."/>
            <person name="Benocci T."/>
            <person name="Peng M."/>
            <person name="Battaglia E."/>
            <person name="Haridas S."/>
            <person name="Andreopoulos W."/>
            <person name="Labutti K."/>
            <person name="Pangilinan J."/>
            <person name="Floch G.L."/>
            <person name="Makela M.R."/>
            <person name="Henrissat B."/>
            <person name="Grigoriev I.V."/>
            <person name="Crouch J.A."/>
            <person name="De Vries R.P."/>
            <person name="Sukno S.A."/>
            <person name="Thon M.R."/>
        </authorList>
    </citation>
    <scope>NUCLEOTIDE SEQUENCE</scope>
    <source>
        <strain evidence="2">CBS 125086</strain>
    </source>
</reference>
<feature type="region of interest" description="Disordered" evidence="1">
    <location>
        <begin position="131"/>
        <end position="155"/>
    </location>
</feature>
<evidence type="ECO:0000313" key="3">
    <source>
        <dbReference type="Proteomes" id="UP001230504"/>
    </source>
</evidence>
<gene>
    <name evidence="2" type="ORF">LY79DRAFT_51240</name>
</gene>
<evidence type="ECO:0000313" key="2">
    <source>
        <dbReference type="EMBL" id="KAK1596689.1"/>
    </source>
</evidence>
<accession>A0AAD8V890</accession>
<protein>
    <submittedName>
        <fullName evidence="2">Uncharacterized protein</fullName>
    </submittedName>
</protein>
<evidence type="ECO:0000256" key="1">
    <source>
        <dbReference type="SAM" id="MobiDB-lite"/>
    </source>
</evidence>
<feature type="compositionally biased region" description="Polar residues" evidence="1">
    <location>
        <begin position="137"/>
        <end position="155"/>
    </location>
</feature>
<proteinExistence type="predicted"/>
<sequence>MERGRDLHAEMVLKNASLLAPGSIQEKAPSLRDYDRKMILVQHYKAESLPETSLLMLEIDRLVGALGSPKLTARDYDHPRFPLALRFPIETNKISGEEVLFVKDNASSMTPPCYAIIIHPAQRAIHLHSARRPGPTAKSSSIRPFVSTCKSSHSA</sequence>
<dbReference type="RefSeq" id="XP_060417542.1">
    <property type="nucleotide sequence ID" value="XM_060554364.1"/>
</dbReference>